<accession>A0ABY4HHT0</accession>
<proteinExistence type="predicted"/>
<dbReference type="Proteomes" id="UP000830454">
    <property type="component" value="Chromosome"/>
</dbReference>
<protein>
    <recommendedName>
        <fullName evidence="2">CD-NTase-associated protein 15 domain-containing protein</fullName>
    </recommendedName>
</protein>
<dbReference type="Pfam" id="PF18153">
    <property type="entry name" value="Cap15_CD_rec"/>
    <property type="match status" value="1"/>
</dbReference>
<keyword evidence="1" id="KW-1133">Transmembrane helix</keyword>
<reference evidence="3" key="1">
    <citation type="submission" date="2021-12" db="EMBL/GenBank/DDBJ databases">
        <authorList>
            <person name="Cha I.-T."/>
            <person name="Lee K.-E."/>
            <person name="Park S.-J."/>
        </authorList>
    </citation>
    <scope>NUCLEOTIDE SEQUENCE</scope>
    <source>
        <strain evidence="3">YSM-43</strain>
    </source>
</reference>
<feature type="domain" description="CD-NTase-associated protein 15" evidence="2">
    <location>
        <begin position="76"/>
        <end position="200"/>
    </location>
</feature>
<sequence length="214" mass="25072">MTLEKVKDSMEKDYFKYYKPNFLIYLIVGVFAIIYIVKEKYLLSISVLSILSFFIIIITKYLWNKNPFKFLFWIDDFSGRYEGNLIYSYVDEKGASHSGELKHVKIISQSGSKITVYSFSIKPDGTKSSLSVNKGMFVEKTDDEKHFRLIYTYLNDGSLEQGFPPHYGTEIIKVLNKNGVKTLEGEYYTNRHPYQTRGSFKDMVWKSNDNEHEF</sequence>
<feature type="transmembrane region" description="Helical" evidence="1">
    <location>
        <begin position="21"/>
        <end position="37"/>
    </location>
</feature>
<keyword evidence="1" id="KW-0472">Membrane</keyword>
<keyword evidence="4" id="KW-1185">Reference proteome</keyword>
<gene>
    <name evidence="3" type="ORF">LXD69_10005</name>
</gene>
<evidence type="ECO:0000313" key="4">
    <source>
        <dbReference type="Proteomes" id="UP000830454"/>
    </source>
</evidence>
<feature type="transmembrane region" description="Helical" evidence="1">
    <location>
        <begin position="43"/>
        <end position="63"/>
    </location>
</feature>
<dbReference type="RefSeq" id="WP_246915053.1">
    <property type="nucleotide sequence ID" value="NZ_CP090145.1"/>
</dbReference>
<organism evidence="3 4">
    <name type="scientific">Flavobacterium sediminilitoris</name>
    <dbReference type="NCBI Taxonomy" id="2024526"/>
    <lineage>
        <taxon>Bacteria</taxon>
        <taxon>Pseudomonadati</taxon>
        <taxon>Bacteroidota</taxon>
        <taxon>Flavobacteriia</taxon>
        <taxon>Flavobacteriales</taxon>
        <taxon>Flavobacteriaceae</taxon>
        <taxon>Flavobacterium</taxon>
    </lineage>
</organism>
<dbReference type="InterPro" id="IPR041208">
    <property type="entry name" value="Cap15"/>
</dbReference>
<evidence type="ECO:0000256" key="1">
    <source>
        <dbReference type="SAM" id="Phobius"/>
    </source>
</evidence>
<evidence type="ECO:0000259" key="2">
    <source>
        <dbReference type="Pfam" id="PF18153"/>
    </source>
</evidence>
<reference evidence="3" key="2">
    <citation type="submission" date="2022-04" db="EMBL/GenBank/DDBJ databases">
        <title>Complete Genome Sequence of Flavobacterium sediminilitoris YSM-43, Isolated from a Tidal Sediment.</title>
        <authorList>
            <person name="Lee P.A."/>
        </authorList>
    </citation>
    <scope>NUCLEOTIDE SEQUENCE</scope>
    <source>
        <strain evidence="3">YSM-43</strain>
    </source>
</reference>
<keyword evidence="1" id="KW-0812">Transmembrane</keyword>
<evidence type="ECO:0000313" key="3">
    <source>
        <dbReference type="EMBL" id="UOX32385.1"/>
    </source>
</evidence>
<name>A0ABY4HHT0_9FLAO</name>
<dbReference type="EMBL" id="CP090145">
    <property type="protein sequence ID" value="UOX32385.1"/>
    <property type="molecule type" value="Genomic_DNA"/>
</dbReference>